<sequence>MPSPDALSPADQELIGYAAARGEIVTPKRLRIWRARGLVERNVVRRLGRGRGTVSRPTDGAKEMVLWLARNAKPGGRPDDLALRAFADGMPVPEAAVRTAFRVAVDRLMSQAEQSGELAGIGDPQQQAEVLAQRLAATGRLATLVPARIRRLDEAIRDLGVDWSAPQLAALDRGVGMMEPARVADLLTTAVEIIRTGRGAVHNQALGDFFRAVAPSNAANPIASLIEHLDVDDEGLAVQDLDGVLFEGDIRDGLRQLVAGAPLPLLHHAWQSVDQIRAWAHEFCCAAEAEVAARRVGPSVLAWFRASLMPTRMFLISVLKPGRPSPAEHARTAAELLMIRDMLGRLHTVMPGLQWDLLDNPDLMPDCVRAFLVPARL</sequence>
<dbReference type="RefSeq" id="WP_193460395.1">
    <property type="nucleotide sequence ID" value="NZ_BAAAXF010000014.1"/>
</dbReference>
<proteinExistence type="predicted"/>
<name>A0ABP6THQ7_9ACTN</name>
<reference evidence="2" key="1">
    <citation type="journal article" date="2019" name="Int. J. Syst. Evol. Microbiol.">
        <title>The Global Catalogue of Microorganisms (GCM) 10K type strain sequencing project: providing services to taxonomists for standard genome sequencing and annotation.</title>
        <authorList>
            <consortium name="The Broad Institute Genomics Platform"/>
            <consortium name="The Broad Institute Genome Sequencing Center for Infectious Disease"/>
            <person name="Wu L."/>
            <person name="Ma J."/>
        </authorList>
    </citation>
    <scope>NUCLEOTIDE SEQUENCE [LARGE SCALE GENOMIC DNA]</scope>
    <source>
        <strain evidence="2">JCM 4816</strain>
    </source>
</reference>
<organism evidence="1 2">
    <name type="scientific">Streptomyces prasinosporus</name>
    <dbReference type="NCBI Taxonomy" id="68256"/>
    <lineage>
        <taxon>Bacteria</taxon>
        <taxon>Bacillati</taxon>
        <taxon>Actinomycetota</taxon>
        <taxon>Actinomycetes</taxon>
        <taxon>Kitasatosporales</taxon>
        <taxon>Streptomycetaceae</taxon>
        <taxon>Streptomyces</taxon>
        <taxon>Streptomyces albogriseolus group</taxon>
    </lineage>
</organism>
<dbReference type="EMBL" id="BAAAXF010000014">
    <property type="protein sequence ID" value="GAA3493901.1"/>
    <property type="molecule type" value="Genomic_DNA"/>
</dbReference>
<accession>A0ABP6THQ7</accession>
<comment type="caution">
    <text evidence="1">The sequence shown here is derived from an EMBL/GenBank/DDBJ whole genome shotgun (WGS) entry which is preliminary data.</text>
</comment>
<gene>
    <name evidence="1" type="ORF">GCM10019016_010000</name>
</gene>
<keyword evidence="2" id="KW-1185">Reference proteome</keyword>
<evidence type="ECO:0000313" key="2">
    <source>
        <dbReference type="Proteomes" id="UP001501455"/>
    </source>
</evidence>
<protein>
    <submittedName>
        <fullName evidence="1">Uncharacterized protein</fullName>
    </submittedName>
</protein>
<dbReference type="Proteomes" id="UP001501455">
    <property type="component" value="Unassembled WGS sequence"/>
</dbReference>
<evidence type="ECO:0000313" key="1">
    <source>
        <dbReference type="EMBL" id="GAA3493901.1"/>
    </source>
</evidence>